<reference evidence="4" key="1">
    <citation type="journal article" date="2019" name="Int. J. Syst. Evol. Microbiol.">
        <title>The Global Catalogue of Microorganisms (GCM) 10K type strain sequencing project: providing services to taxonomists for standard genome sequencing and annotation.</title>
        <authorList>
            <consortium name="The Broad Institute Genomics Platform"/>
            <consortium name="The Broad Institute Genome Sequencing Center for Infectious Disease"/>
            <person name="Wu L."/>
            <person name="Ma J."/>
        </authorList>
    </citation>
    <scope>NUCLEOTIDE SEQUENCE [LARGE SCALE GENOMIC DNA]</scope>
    <source>
        <strain evidence="4">NBRC 103632</strain>
    </source>
</reference>
<name>A0AA37WSN4_9HYPH</name>
<dbReference type="InterPro" id="IPR021104">
    <property type="entry name" value="KfrA_DNA-bd_N"/>
</dbReference>
<dbReference type="Pfam" id="PF11740">
    <property type="entry name" value="KfrA_N"/>
    <property type="match status" value="1"/>
</dbReference>
<dbReference type="RefSeq" id="WP_238194305.1">
    <property type="nucleotide sequence ID" value="NZ_BPQZ01000001.1"/>
</dbReference>
<accession>A0AA37WSN4</accession>
<dbReference type="AlphaFoldDB" id="A0AA37WSN4"/>
<keyword evidence="1" id="KW-0175">Coiled coil</keyword>
<sequence length="240" mass="27238">MVTRNDVFRAADEIRAGGRERVSLRTVRTRLSANLGAAGSPNDVGPLLNDWKREREYSPAIELAGMPEAVSNQLAAAGVALWKAAQAEASAIFLRDRQRMREEVDGERQMRNEALALLDGHEAEVRLLAERVATLETELAEAERHLQEVRADAYWERVVQEIWRILPRAGSLCVQEIEQRLGADLVEECKTHREEWGHRTLRKKIEQRIFHKKLFARAERGRFRRRTPKDDTKGGGGGVA</sequence>
<organism evidence="3 4">
    <name type="scientific">Methylobacterium tardum</name>
    <dbReference type="NCBI Taxonomy" id="374432"/>
    <lineage>
        <taxon>Bacteria</taxon>
        <taxon>Pseudomonadati</taxon>
        <taxon>Pseudomonadota</taxon>
        <taxon>Alphaproteobacteria</taxon>
        <taxon>Hyphomicrobiales</taxon>
        <taxon>Methylobacteriaceae</taxon>
        <taxon>Methylobacterium</taxon>
    </lineage>
</organism>
<feature type="coiled-coil region" evidence="1">
    <location>
        <begin position="118"/>
        <end position="152"/>
    </location>
</feature>
<feature type="domain" description="KfrA N-terminal DNA-binding" evidence="2">
    <location>
        <begin position="3"/>
        <end position="124"/>
    </location>
</feature>
<proteinExistence type="predicted"/>
<evidence type="ECO:0000313" key="4">
    <source>
        <dbReference type="Proteomes" id="UP001157440"/>
    </source>
</evidence>
<keyword evidence="4" id="KW-1185">Reference proteome</keyword>
<evidence type="ECO:0000313" key="3">
    <source>
        <dbReference type="EMBL" id="GLS71276.1"/>
    </source>
</evidence>
<gene>
    <name evidence="3" type="ORF">GCM10007890_32890</name>
</gene>
<evidence type="ECO:0000259" key="2">
    <source>
        <dbReference type="Pfam" id="PF11740"/>
    </source>
</evidence>
<comment type="caution">
    <text evidence="3">The sequence shown here is derived from an EMBL/GenBank/DDBJ whole genome shotgun (WGS) entry which is preliminary data.</text>
</comment>
<dbReference type="EMBL" id="BSPL01000017">
    <property type="protein sequence ID" value="GLS71276.1"/>
    <property type="molecule type" value="Genomic_DNA"/>
</dbReference>
<evidence type="ECO:0000256" key="1">
    <source>
        <dbReference type="SAM" id="Coils"/>
    </source>
</evidence>
<dbReference type="Proteomes" id="UP001157440">
    <property type="component" value="Unassembled WGS sequence"/>
</dbReference>
<protein>
    <recommendedName>
        <fullName evidence="2">KfrA N-terminal DNA-binding domain-containing protein</fullName>
    </recommendedName>
</protein>